<evidence type="ECO:0000256" key="10">
    <source>
        <dbReference type="ARBA" id="ARBA00023136"/>
    </source>
</evidence>
<evidence type="ECO:0000256" key="4">
    <source>
        <dbReference type="ARBA" id="ARBA00022692"/>
    </source>
</evidence>
<protein>
    <recommendedName>
        <fullName evidence="16">Cytochrome P450</fullName>
    </recommendedName>
</protein>
<dbReference type="InterPro" id="IPR002401">
    <property type="entry name" value="Cyt_P450_E_grp-I"/>
</dbReference>
<proteinExistence type="inferred from homology"/>
<dbReference type="PRINTS" id="PR00463">
    <property type="entry name" value="EP450I"/>
</dbReference>
<dbReference type="InterPro" id="IPR036396">
    <property type="entry name" value="Cyt_P450_sf"/>
</dbReference>
<evidence type="ECO:0000256" key="8">
    <source>
        <dbReference type="ARBA" id="ARBA00023004"/>
    </source>
</evidence>
<organism evidence="14 15">
    <name type="scientific">Papaver nudicaule</name>
    <name type="common">Iceland poppy</name>
    <dbReference type="NCBI Taxonomy" id="74823"/>
    <lineage>
        <taxon>Eukaryota</taxon>
        <taxon>Viridiplantae</taxon>
        <taxon>Streptophyta</taxon>
        <taxon>Embryophyta</taxon>
        <taxon>Tracheophyta</taxon>
        <taxon>Spermatophyta</taxon>
        <taxon>Magnoliopsida</taxon>
        <taxon>Ranunculales</taxon>
        <taxon>Papaveraceae</taxon>
        <taxon>Papaveroideae</taxon>
        <taxon>Papaver</taxon>
    </lineage>
</organism>
<evidence type="ECO:0000256" key="7">
    <source>
        <dbReference type="ARBA" id="ARBA00023002"/>
    </source>
</evidence>
<dbReference type="GO" id="GO:0004497">
    <property type="term" value="F:monooxygenase activity"/>
    <property type="evidence" value="ECO:0007669"/>
    <property type="project" value="UniProtKB-KW"/>
</dbReference>
<accession>A0AA41W2Z4</accession>
<dbReference type="GO" id="GO:0016705">
    <property type="term" value="F:oxidoreductase activity, acting on paired donors, with incorporation or reduction of molecular oxygen"/>
    <property type="evidence" value="ECO:0007669"/>
    <property type="project" value="InterPro"/>
</dbReference>
<keyword evidence="5 11" id="KW-0479">Metal-binding</keyword>
<dbReference type="GO" id="GO:0005506">
    <property type="term" value="F:iron ion binding"/>
    <property type="evidence" value="ECO:0007669"/>
    <property type="project" value="InterPro"/>
</dbReference>
<feature type="binding site" description="axial binding residue" evidence="11">
    <location>
        <position position="480"/>
    </location>
    <ligand>
        <name>heme</name>
        <dbReference type="ChEBI" id="CHEBI:30413"/>
    </ligand>
    <ligandPart>
        <name>Fe</name>
        <dbReference type="ChEBI" id="CHEBI:18248"/>
    </ligandPart>
</feature>
<feature type="transmembrane region" description="Helical" evidence="13">
    <location>
        <begin position="12"/>
        <end position="34"/>
    </location>
</feature>
<dbReference type="GO" id="GO:0033075">
    <property type="term" value="P:isoquinoline alkaloid biosynthetic process"/>
    <property type="evidence" value="ECO:0007669"/>
    <property type="project" value="UniProtKB-ARBA"/>
</dbReference>
<comment type="similarity">
    <text evidence="2 12">Belongs to the cytochrome P450 family.</text>
</comment>
<gene>
    <name evidence="14" type="ORF">MKW94_016733</name>
</gene>
<dbReference type="InterPro" id="IPR001128">
    <property type="entry name" value="Cyt_P450"/>
</dbReference>
<dbReference type="PRINTS" id="PR00385">
    <property type="entry name" value="P450"/>
</dbReference>
<evidence type="ECO:0000313" key="14">
    <source>
        <dbReference type="EMBL" id="MCL7052220.1"/>
    </source>
</evidence>
<evidence type="ECO:0000256" key="9">
    <source>
        <dbReference type="ARBA" id="ARBA00023033"/>
    </source>
</evidence>
<keyword evidence="3 11" id="KW-0349">Heme</keyword>
<evidence type="ECO:0000256" key="1">
    <source>
        <dbReference type="ARBA" id="ARBA00004370"/>
    </source>
</evidence>
<keyword evidence="9 12" id="KW-0503">Monooxygenase</keyword>
<keyword evidence="7 12" id="KW-0560">Oxidoreductase</keyword>
<comment type="cofactor">
    <cofactor evidence="11">
        <name>heme</name>
        <dbReference type="ChEBI" id="CHEBI:30413"/>
    </cofactor>
</comment>
<keyword evidence="8 11" id="KW-0408">Iron</keyword>
<comment type="subcellular location">
    <subcellularLocation>
        <location evidence="1">Membrane</location>
    </subcellularLocation>
</comment>
<evidence type="ECO:0008006" key="16">
    <source>
        <dbReference type="Google" id="ProtNLM"/>
    </source>
</evidence>
<dbReference type="Pfam" id="PF00067">
    <property type="entry name" value="p450"/>
    <property type="match status" value="1"/>
</dbReference>
<dbReference type="SUPFAM" id="SSF48264">
    <property type="entry name" value="Cytochrome P450"/>
    <property type="match status" value="1"/>
</dbReference>
<dbReference type="PROSITE" id="PS00086">
    <property type="entry name" value="CYTOCHROME_P450"/>
    <property type="match status" value="1"/>
</dbReference>
<sequence length="533" mass="61272">MGTEISNAEKIHYVLISVCVAILLYLLSIFVSFLHKAWWKPIRIQSLLASQGIKGPPYEFLYGNTREIISMVRERMASPMKNYLQSHDVFPQVQPHRHLWINIYGKNFLNWHGPEPQLCVTEPELIKEILTNKDGVYLKPEVKGHVKMILGNGLSMVDGQTWVHRRKLANHAFYAENLRGMVPAMITAVVVMFERWKDHDGKEIDVYEEFRILTSDVISRTAFGSSYVEGKNIFEMLMKLVELGSTLASDSSFKTRLPFFEKIWRRKEEIEMEKIDAGIRNSVLEIIKKREEMMKKGELHDDYGRDYLGLLLNANKDPDEHKRITVQDMVDECKSMYFAGHETTASLLTWTCLLLAVHTDWQDKARKEVIELLGENNQIFNENCITKLKIMTMIINESLRLYPPVPGSTRRIERQVRLGDLILPGGITIGFSIIAAHHNPSIWGENVHQFKPDRFSQGIAKATNNNLMAFIPFGYGPRTCVGSNFAMIETKIALAMILQSYQFTLSPTYAHSPFDRITIRPQNGLKIIVHKLY</sequence>
<keyword evidence="6 13" id="KW-1133">Transmembrane helix</keyword>
<keyword evidence="10 13" id="KW-0472">Membrane</keyword>
<evidence type="ECO:0000256" key="2">
    <source>
        <dbReference type="ARBA" id="ARBA00010617"/>
    </source>
</evidence>
<keyword evidence="4 13" id="KW-0812">Transmembrane</keyword>
<evidence type="ECO:0000256" key="6">
    <source>
        <dbReference type="ARBA" id="ARBA00022989"/>
    </source>
</evidence>
<evidence type="ECO:0000256" key="12">
    <source>
        <dbReference type="RuleBase" id="RU000461"/>
    </source>
</evidence>
<evidence type="ECO:0000313" key="15">
    <source>
        <dbReference type="Proteomes" id="UP001177140"/>
    </source>
</evidence>
<evidence type="ECO:0000256" key="13">
    <source>
        <dbReference type="SAM" id="Phobius"/>
    </source>
</evidence>
<comment type="caution">
    <text evidence="14">The sequence shown here is derived from an EMBL/GenBank/DDBJ whole genome shotgun (WGS) entry which is preliminary data.</text>
</comment>
<dbReference type="GO" id="GO:0020037">
    <property type="term" value="F:heme binding"/>
    <property type="evidence" value="ECO:0007669"/>
    <property type="project" value="InterPro"/>
</dbReference>
<dbReference type="Gene3D" id="1.10.630.10">
    <property type="entry name" value="Cytochrome P450"/>
    <property type="match status" value="1"/>
</dbReference>
<dbReference type="AlphaFoldDB" id="A0AA41W2Z4"/>
<reference evidence="14" key="1">
    <citation type="submission" date="2022-03" db="EMBL/GenBank/DDBJ databases">
        <title>A functionally conserved STORR gene fusion in Papaver species that diverged 16.8 million years ago.</title>
        <authorList>
            <person name="Catania T."/>
        </authorList>
    </citation>
    <scope>NUCLEOTIDE SEQUENCE</scope>
    <source>
        <strain evidence="14">S-191538</strain>
    </source>
</reference>
<keyword evidence="15" id="KW-1185">Reference proteome</keyword>
<evidence type="ECO:0000256" key="3">
    <source>
        <dbReference type="ARBA" id="ARBA00022617"/>
    </source>
</evidence>
<dbReference type="InterPro" id="IPR050665">
    <property type="entry name" value="Cytochrome_P450_Monooxygen"/>
</dbReference>
<evidence type="ECO:0000256" key="5">
    <source>
        <dbReference type="ARBA" id="ARBA00022723"/>
    </source>
</evidence>
<name>A0AA41W2Z4_PAPNU</name>
<dbReference type="Proteomes" id="UP001177140">
    <property type="component" value="Unassembled WGS sequence"/>
</dbReference>
<dbReference type="PANTHER" id="PTHR24282">
    <property type="entry name" value="CYTOCHROME P450 FAMILY MEMBER"/>
    <property type="match status" value="1"/>
</dbReference>
<dbReference type="InterPro" id="IPR017972">
    <property type="entry name" value="Cyt_P450_CS"/>
</dbReference>
<dbReference type="PANTHER" id="PTHR24282:SF20">
    <property type="entry name" value="CYTOCHROME P450 CYP749A22-LIKE"/>
    <property type="match status" value="1"/>
</dbReference>
<evidence type="ECO:0000256" key="11">
    <source>
        <dbReference type="PIRSR" id="PIRSR602401-1"/>
    </source>
</evidence>
<dbReference type="EMBL" id="JAJJMA010347402">
    <property type="protein sequence ID" value="MCL7052220.1"/>
    <property type="molecule type" value="Genomic_DNA"/>
</dbReference>
<dbReference type="GO" id="GO:0016020">
    <property type="term" value="C:membrane"/>
    <property type="evidence" value="ECO:0007669"/>
    <property type="project" value="UniProtKB-SubCell"/>
</dbReference>